<evidence type="ECO:0000256" key="2">
    <source>
        <dbReference type="PROSITE-ProRule" id="PRU00335"/>
    </source>
</evidence>
<comment type="caution">
    <text evidence="4">The sequence shown here is derived from an EMBL/GenBank/DDBJ whole genome shotgun (WGS) entry which is preliminary data.</text>
</comment>
<keyword evidence="5" id="KW-1185">Reference proteome</keyword>
<gene>
    <name evidence="4" type="ORF">O1R50_12730</name>
</gene>
<dbReference type="PROSITE" id="PS50977">
    <property type="entry name" value="HTH_TETR_2"/>
    <property type="match status" value="1"/>
</dbReference>
<dbReference type="InterPro" id="IPR009057">
    <property type="entry name" value="Homeodomain-like_sf"/>
</dbReference>
<dbReference type="InterPro" id="IPR041479">
    <property type="entry name" value="TetR_CgmR_C"/>
</dbReference>
<reference evidence="4" key="1">
    <citation type="submission" date="2022-12" db="EMBL/GenBank/DDBJ databases">
        <title>Gycomyces niveus sp.nov.,a novel actinomycete isolated from soil in Shouguan.</title>
        <authorList>
            <person name="Yang X."/>
        </authorList>
    </citation>
    <scope>NUCLEOTIDE SEQUENCE</scope>
    <source>
        <strain evidence="4">NEAU-A15</strain>
    </source>
</reference>
<protein>
    <submittedName>
        <fullName evidence="4">TetR family transcriptional regulator</fullName>
    </submittedName>
</protein>
<dbReference type="AlphaFoldDB" id="A0A9X3PBT5"/>
<proteinExistence type="predicted"/>
<evidence type="ECO:0000259" key="3">
    <source>
        <dbReference type="PROSITE" id="PS50977"/>
    </source>
</evidence>
<dbReference type="RefSeq" id="WP_270110438.1">
    <property type="nucleotide sequence ID" value="NZ_JAPZVP010000009.1"/>
</dbReference>
<evidence type="ECO:0000256" key="1">
    <source>
        <dbReference type="ARBA" id="ARBA00023125"/>
    </source>
</evidence>
<feature type="DNA-binding region" description="H-T-H motif" evidence="2">
    <location>
        <begin position="22"/>
        <end position="41"/>
    </location>
</feature>
<dbReference type="GO" id="GO:0003677">
    <property type="term" value="F:DNA binding"/>
    <property type="evidence" value="ECO:0007669"/>
    <property type="project" value="UniProtKB-UniRule"/>
</dbReference>
<dbReference type="Pfam" id="PF17937">
    <property type="entry name" value="TetR_C_28"/>
    <property type="match status" value="1"/>
</dbReference>
<dbReference type="SUPFAM" id="SSF46689">
    <property type="entry name" value="Homeodomain-like"/>
    <property type="match status" value="1"/>
</dbReference>
<name>A0A9X3PBT5_9ACTN</name>
<dbReference type="InterPro" id="IPR001647">
    <property type="entry name" value="HTH_TetR"/>
</dbReference>
<accession>A0A9X3PBT5</accession>
<sequence>MSSREQILEAALERLRAGASVSLASVADQVGLSKPGLMYHFPTKEALMVALIDHVLDTWERELTGLLDVPLEQADARQRHRAYLHWPFEAEFDQGDLVIFADPRLRPILTEHWARRMRPWIEIPADLPIERRARLTAARLIADGLWVDDALSLHSVEAEERQALLALADELLEEA</sequence>
<keyword evidence="1 2" id="KW-0238">DNA-binding</keyword>
<evidence type="ECO:0000313" key="5">
    <source>
        <dbReference type="Proteomes" id="UP001146067"/>
    </source>
</evidence>
<dbReference type="Proteomes" id="UP001146067">
    <property type="component" value="Unassembled WGS sequence"/>
</dbReference>
<dbReference type="Pfam" id="PF00440">
    <property type="entry name" value="TetR_N"/>
    <property type="match status" value="1"/>
</dbReference>
<dbReference type="SUPFAM" id="SSF48498">
    <property type="entry name" value="Tetracyclin repressor-like, C-terminal domain"/>
    <property type="match status" value="1"/>
</dbReference>
<evidence type="ECO:0000313" key="4">
    <source>
        <dbReference type="EMBL" id="MDA1360495.1"/>
    </source>
</evidence>
<organism evidence="4 5">
    <name type="scientific">Glycomyces luteolus</name>
    <dbReference type="NCBI Taxonomy" id="2670330"/>
    <lineage>
        <taxon>Bacteria</taxon>
        <taxon>Bacillati</taxon>
        <taxon>Actinomycetota</taxon>
        <taxon>Actinomycetes</taxon>
        <taxon>Glycomycetales</taxon>
        <taxon>Glycomycetaceae</taxon>
        <taxon>Glycomyces</taxon>
    </lineage>
</organism>
<dbReference type="InterPro" id="IPR036271">
    <property type="entry name" value="Tet_transcr_reg_TetR-rel_C_sf"/>
</dbReference>
<dbReference type="Gene3D" id="1.10.357.10">
    <property type="entry name" value="Tetracycline Repressor, domain 2"/>
    <property type="match status" value="1"/>
</dbReference>
<dbReference type="EMBL" id="JAPZVP010000009">
    <property type="protein sequence ID" value="MDA1360495.1"/>
    <property type="molecule type" value="Genomic_DNA"/>
</dbReference>
<feature type="domain" description="HTH tetR-type" evidence="3">
    <location>
        <begin position="1"/>
        <end position="59"/>
    </location>
</feature>